<comment type="caution">
    <text evidence="5">The sequence shown here is derived from an EMBL/GenBank/DDBJ whole genome shotgun (WGS) entry which is preliminary data.</text>
</comment>
<evidence type="ECO:0008006" key="7">
    <source>
        <dbReference type="Google" id="ProtNLM"/>
    </source>
</evidence>
<evidence type="ECO:0000259" key="3">
    <source>
        <dbReference type="PROSITE" id="PS51192"/>
    </source>
</evidence>
<sequence>MPLICQKCLDSGNKGRDFYQISRRFKNIPFKRNILQATNGIHKKDWVKSNKIDLKPDGIYCGQCNISILENLMNKEEIKLLKDYRIESWNPSEFPLEIVLQKLKIAGNNTGAEVEHYSVPKRTAQFGDIRTSLPEPITKKMNEFGIKKLYSHQAEAINDVRDGKNVVIVSGTASGKSLVYTLPALEQLFTNENATILYLSPLKALTHDQLKTLSKWNDDATEKNDLNGYKKIKLGGKEISIGVLESGNGEAAKELTYKNARYWMTNIHFLHYLLQGPYHYRNKGNDCTRFFANLKYVVLDELHAYNGVLGSKVSMVMRRLRMLCKKLGNTSLQFIACSASIGNPKELAEELTGLKGIRGFTLIDKDGSPSFEKEILMWNPALLENKKELRTRRAPVSEAIEILKHIVSEHGILPKTLLFYGNRRATSTASFELNRAIRSRIIELNDQRDIPNELFSPFHAQLTTIKKHQLMNQLKQGELIGLVSTSALEMGIDIGDLSLCIMVGYSGSKASFLQQAGRVGRNGPGLVIQIFQEDPLEQYYAKNPIEFIEREPEHVTIDVNNPNIISEHLKYAAYEQNGTLSLPQSFFRVGNIRKVEGFLDSWDVKESKWKLKPKKITYNNLLINGRVYKVVLKNGMNTETLLEGVDERSLLRDYHNGAVFLHEEKTYKVQRIIQQSGEIHVIQQRFEYTTRSHITDSLVLKEKNTKSNLGEIFELGKGTFELIRRMWGFKKVSLYGGQIIEDLQESNMYPVKYSTDGLWINLLSYDDFKQYLTESSIHVLEHAIASAIPTIVKCSNSDFGVISSVSMKEFSDLPTLVIYETGGGGAGIVDAVEERFIHILRKASGILNACSCTNGCPNCTHLSGCEQGNERLDKQGGIKLLELLQKNINLHVNSLVNVT</sequence>
<protein>
    <recommendedName>
        <fullName evidence="7">DEAD/DEAH box helicase</fullName>
    </recommendedName>
</protein>
<dbReference type="AlphaFoldDB" id="A0A235FEJ8"/>
<evidence type="ECO:0000259" key="4">
    <source>
        <dbReference type="PROSITE" id="PS51194"/>
    </source>
</evidence>
<dbReference type="Gene3D" id="3.40.50.300">
    <property type="entry name" value="P-loop containing nucleotide triphosphate hydrolases"/>
    <property type="match status" value="2"/>
</dbReference>
<keyword evidence="2" id="KW-0067">ATP-binding</keyword>
<feature type="domain" description="Helicase ATP-binding" evidence="3">
    <location>
        <begin position="157"/>
        <end position="359"/>
    </location>
</feature>
<organism evidence="5 6">
    <name type="scientific">Fictibacillus aquaticus</name>
    <dbReference type="NCBI Taxonomy" id="2021314"/>
    <lineage>
        <taxon>Bacteria</taxon>
        <taxon>Bacillati</taxon>
        <taxon>Bacillota</taxon>
        <taxon>Bacilli</taxon>
        <taxon>Bacillales</taxon>
        <taxon>Fictibacillaceae</taxon>
        <taxon>Fictibacillus</taxon>
    </lineage>
</organism>
<dbReference type="PANTHER" id="PTHR47957:SF3">
    <property type="entry name" value="ATP-DEPENDENT HELICASE HRQ1"/>
    <property type="match status" value="1"/>
</dbReference>
<dbReference type="GO" id="GO:0005524">
    <property type="term" value="F:ATP binding"/>
    <property type="evidence" value="ECO:0007669"/>
    <property type="project" value="UniProtKB-KW"/>
</dbReference>
<dbReference type="Pfam" id="PF00271">
    <property type="entry name" value="Helicase_C"/>
    <property type="match status" value="1"/>
</dbReference>
<dbReference type="RefSeq" id="WP_094251335.1">
    <property type="nucleotide sequence ID" value="NZ_JBHLXL010000001.1"/>
</dbReference>
<dbReference type="GO" id="GO:0006289">
    <property type="term" value="P:nucleotide-excision repair"/>
    <property type="evidence" value="ECO:0007669"/>
    <property type="project" value="TreeGrafter"/>
</dbReference>
<dbReference type="InterPro" id="IPR018973">
    <property type="entry name" value="MZB"/>
</dbReference>
<dbReference type="GO" id="GO:0043138">
    <property type="term" value="F:3'-5' DNA helicase activity"/>
    <property type="evidence" value="ECO:0007669"/>
    <property type="project" value="TreeGrafter"/>
</dbReference>
<dbReference type="InterPro" id="IPR011545">
    <property type="entry name" value="DEAD/DEAH_box_helicase_dom"/>
</dbReference>
<dbReference type="Pfam" id="PF09369">
    <property type="entry name" value="MZB"/>
    <property type="match status" value="1"/>
</dbReference>
<dbReference type="OrthoDB" id="9774462at2"/>
<keyword evidence="1" id="KW-0547">Nucleotide-binding</keyword>
<dbReference type="InterPro" id="IPR001650">
    <property type="entry name" value="Helicase_C-like"/>
</dbReference>
<dbReference type="InterPro" id="IPR014001">
    <property type="entry name" value="Helicase_ATP-bd"/>
</dbReference>
<dbReference type="GO" id="GO:0036297">
    <property type="term" value="P:interstrand cross-link repair"/>
    <property type="evidence" value="ECO:0007669"/>
    <property type="project" value="TreeGrafter"/>
</dbReference>
<dbReference type="GO" id="GO:0003676">
    <property type="term" value="F:nucleic acid binding"/>
    <property type="evidence" value="ECO:0007669"/>
    <property type="project" value="InterPro"/>
</dbReference>
<feature type="domain" description="Helicase C-terminal" evidence="4">
    <location>
        <begin position="402"/>
        <end position="563"/>
    </location>
</feature>
<keyword evidence="6" id="KW-1185">Reference proteome</keyword>
<dbReference type="Proteomes" id="UP000215059">
    <property type="component" value="Unassembled WGS sequence"/>
</dbReference>
<reference evidence="5 6" key="1">
    <citation type="submission" date="2017-07" db="EMBL/GenBank/DDBJ databases">
        <title>Fictibacillus sp. nov. GDSW-R2A3 Genome sequencing and assembly.</title>
        <authorList>
            <person name="Mayilraj S."/>
        </authorList>
    </citation>
    <scope>NUCLEOTIDE SEQUENCE [LARGE SCALE GENOMIC DNA]</scope>
    <source>
        <strain evidence="5 6">GDSW-R2A3</strain>
    </source>
</reference>
<evidence type="ECO:0000256" key="2">
    <source>
        <dbReference type="ARBA" id="ARBA00022840"/>
    </source>
</evidence>
<dbReference type="SMART" id="SM00490">
    <property type="entry name" value="HELICc"/>
    <property type="match status" value="1"/>
</dbReference>
<dbReference type="PROSITE" id="PS51194">
    <property type="entry name" value="HELICASE_CTER"/>
    <property type="match status" value="1"/>
</dbReference>
<proteinExistence type="predicted"/>
<gene>
    <name evidence="5" type="ORF">CGZ90_05655</name>
</gene>
<dbReference type="SMART" id="SM00487">
    <property type="entry name" value="DEXDc"/>
    <property type="match status" value="1"/>
</dbReference>
<dbReference type="PROSITE" id="PS51192">
    <property type="entry name" value="HELICASE_ATP_BIND_1"/>
    <property type="match status" value="1"/>
</dbReference>
<dbReference type="Pfam" id="PF00270">
    <property type="entry name" value="DEAD"/>
    <property type="match status" value="1"/>
</dbReference>
<evidence type="ECO:0000256" key="1">
    <source>
        <dbReference type="ARBA" id="ARBA00022741"/>
    </source>
</evidence>
<name>A0A235FEJ8_9BACL</name>
<evidence type="ECO:0000313" key="5">
    <source>
        <dbReference type="EMBL" id="OYD59374.1"/>
    </source>
</evidence>
<dbReference type="EMBL" id="NOII01000001">
    <property type="protein sequence ID" value="OYD59374.1"/>
    <property type="molecule type" value="Genomic_DNA"/>
</dbReference>
<accession>A0A235FEJ8</accession>
<dbReference type="SUPFAM" id="SSF52540">
    <property type="entry name" value="P-loop containing nucleoside triphosphate hydrolases"/>
    <property type="match status" value="1"/>
</dbReference>
<evidence type="ECO:0000313" key="6">
    <source>
        <dbReference type="Proteomes" id="UP000215059"/>
    </source>
</evidence>
<dbReference type="InterPro" id="IPR027417">
    <property type="entry name" value="P-loop_NTPase"/>
</dbReference>
<dbReference type="PANTHER" id="PTHR47957">
    <property type="entry name" value="ATP-DEPENDENT HELICASE HRQ1"/>
    <property type="match status" value="1"/>
</dbReference>